<evidence type="ECO:0000313" key="1">
    <source>
        <dbReference type="EMBL" id="KGA18501.1"/>
    </source>
</evidence>
<dbReference type="Pfam" id="PF18986">
    <property type="entry name" value="DUF5719"/>
    <property type="match status" value="1"/>
</dbReference>
<accession>A0A094QW34</accession>
<dbReference type="InterPro" id="IPR043777">
    <property type="entry name" value="DUF5719"/>
</dbReference>
<dbReference type="AlphaFoldDB" id="A0A094QW34"/>
<name>A0A094QW34_9ZZZZ</name>
<comment type="caution">
    <text evidence="1">The sequence shown here is derived from an EMBL/GenBank/DDBJ whole genome shotgun (WGS) entry which is preliminary data.</text>
</comment>
<organism evidence="1">
    <name type="scientific">freshwater metagenome</name>
    <dbReference type="NCBI Taxonomy" id="449393"/>
    <lineage>
        <taxon>unclassified sequences</taxon>
        <taxon>metagenomes</taxon>
        <taxon>ecological metagenomes</taxon>
    </lineage>
</organism>
<reference evidence="1" key="1">
    <citation type="submission" date="2014-05" db="EMBL/GenBank/DDBJ databases">
        <title>Key roles for freshwater Actinobacteria revealed by deep metagenomic sequencing.</title>
        <authorList>
            <person name="Ghai R."/>
            <person name="Mizuno C.M."/>
            <person name="Picazo A."/>
            <person name="Camacho A."/>
            <person name="Rodriguez-Valera F."/>
        </authorList>
    </citation>
    <scope>NUCLEOTIDE SEQUENCE</scope>
</reference>
<gene>
    <name evidence="1" type="ORF">GM50_8605</name>
</gene>
<dbReference type="EMBL" id="JNSK01000024">
    <property type="protein sequence ID" value="KGA18501.1"/>
    <property type="molecule type" value="Genomic_DNA"/>
</dbReference>
<protein>
    <submittedName>
        <fullName evidence="1">Uncharacterized protein</fullName>
    </submittedName>
</protein>
<proteinExistence type="predicted"/>
<sequence length="433" mass="45997">MRFKRPIVIAAIISATLILGNVNQGSVTNSAFSESYPPVVCPATPSGESSAISVPSTQTGSRILGKNSNVFKPTRTLRLQQGSSPTILNTKNFTSPVWQIKRGVWAGATICLAPSSSQWFVGGNADVTSKGKLILINSGLSEAIIDLRMWSESGVRPARVITLKANSSLVQNLGALDPGSKKIALHVAPRSGRVNAFLIDERGRGLRALGGDVVNATVEPSQAIVIPAIPQMNRSGSALGHTLRLLALGDLPAQISVELISTKGSFTPVGLNDRTIEPGIVTEFELDLQLAPSTFALKISSDRPILGSVYSSTFAEGKSDFLWSTATSPMTEYSLAVSGLAPVFSFVGERVSISLTVRYTNKKEKNFEIKGEEIATFRVPANARAVIFNKVSANTYGGALVSTQSGYGFFPLIPGSQLTRALLPSQNIRVLNP</sequence>